<dbReference type="GO" id="GO:0005524">
    <property type="term" value="F:ATP binding"/>
    <property type="evidence" value="ECO:0007669"/>
    <property type="project" value="InterPro"/>
</dbReference>
<evidence type="ECO:0000259" key="1">
    <source>
        <dbReference type="PROSITE" id="PS51199"/>
    </source>
</evidence>
<dbReference type="PANTHER" id="PTHR30153:SF2">
    <property type="entry name" value="REPLICATIVE DNA HELICASE"/>
    <property type="match status" value="1"/>
</dbReference>
<keyword evidence="2" id="KW-0347">Helicase</keyword>
<sequence>MNAAHEQHPQRYHLEQRLLATLLGPIGSGVPTEERREMLARAADMDVEGLLEDSDHRAILLAAFHLQDHQRDAVPMLVAKQMQEALDADAAKRARRKMLEACALDPMAFDEVVRGLRTMSTRSTLLDIAMQINEVAAQGKSAEDMTALATHLLGELLSKADAHRERRPSVGAAEALDMWMEGVEADLAAREDPNAPQPLRFRAPLKCLAEDWYDVMKVGRMPVIAARSGVGKSALSWEWAKRLAWDGMRGTYITLEMPEDQKAERLIRQHSPYGSRHVWNRPALLDQIRPHWQELRETLGNRLRIHYPRGGMTITGFRRWWLSECRQYGKPDFIVVDHLHRWSYTDMDARMGENQKIAEVTAFLKDLAITHECMVILLSQMNREFDKRGADSRPILSDLYGSKAIEQDADAVLFLHRPQMADQHLQGGETAQAIVAKNREGPLGTYEIQFLRDHFTFVGDHRVML</sequence>
<keyword evidence="2" id="KW-0378">Hydrolase</keyword>
<reference evidence="2" key="2">
    <citation type="submission" date="2015-03" db="EMBL/GenBank/DDBJ databases">
        <authorList>
            <person name="Chow C.-E.T."/>
            <person name="Winget D.M."/>
            <person name="White R.A.III."/>
            <person name="Hallam S.J."/>
            <person name="Suttle C.A."/>
        </authorList>
    </citation>
    <scope>NUCLEOTIDE SEQUENCE</scope>
    <source>
        <strain evidence="2">H4084949</strain>
    </source>
</reference>
<proteinExistence type="predicted"/>
<dbReference type="PROSITE" id="PS51199">
    <property type="entry name" value="SF4_HELICASE"/>
    <property type="match status" value="1"/>
</dbReference>
<protein>
    <submittedName>
        <fullName evidence="2">Replicative DNA helicase</fullName>
    </submittedName>
</protein>
<dbReference type="Pfam" id="PF03796">
    <property type="entry name" value="DnaB_C"/>
    <property type="match status" value="1"/>
</dbReference>
<name>A0A0F7L7A2_9VIRU</name>
<dbReference type="PANTHER" id="PTHR30153">
    <property type="entry name" value="REPLICATIVE DNA HELICASE DNAB"/>
    <property type="match status" value="1"/>
</dbReference>
<evidence type="ECO:0000313" key="2">
    <source>
        <dbReference type="EMBL" id="AKH47317.1"/>
    </source>
</evidence>
<dbReference type="GO" id="GO:0006260">
    <property type="term" value="P:DNA replication"/>
    <property type="evidence" value="ECO:0007669"/>
    <property type="project" value="InterPro"/>
</dbReference>
<feature type="domain" description="SF4 helicase" evidence="1">
    <location>
        <begin position="194"/>
        <end position="464"/>
    </location>
</feature>
<organism evidence="2">
    <name type="scientific">uncultured marine virus</name>
    <dbReference type="NCBI Taxonomy" id="186617"/>
    <lineage>
        <taxon>Viruses</taxon>
        <taxon>environmental samples</taxon>
    </lineage>
</organism>
<keyword evidence="2" id="KW-0547">Nucleotide-binding</keyword>
<dbReference type="Gene3D" id="3.40.50.300">
    <property type="entry name" value="P-loop containing nucleotide triphosphate hydrolases"/>
    <property type="match status" value="1"/>
</dbReference>
<dbReference type="GO" id="GO:0003678">
    <property type="term" value="F:DNA helicase activity"/>
    <property type="evidence" value="ECO:0007669"/>
    <property type="project" value="InterPro"/>
</dbReference>
<accession>A0A0F7L7A2</accession>
<reference evidence="2" key="1">
    <citation type="journal article" date="2015" name="Front. Microbiol.">
        <title>Combining genomic sequencing methods to explore viral diversity and reveal potential virus-host interactions.</title>
        <authorList>
            <person name="Chow C.E."/>
            <person name="Winget D.M."/>
            <person name="White R.A.III."/>
            <person name="Hallam S.J."/>
            <person name="Suttle C.A."/>
        </authorList>
    </citation>
    <scope>NUCLEOTIDE SEQUENCE</scope>
    <source>
        <strain evidence="2">H4084949</strain>
    </source>
</reference>
<dbReference type="SUPFAM" id="SSF52540">
    <property type="entry name" value="P-loop containing nucleoside triphosphate hydrolases"/>
    <property type="match status" value="1"/>
</dbReference>
<dbReference type="EMBL" id="KR029591">
    <property type="protein sequence ID" value="AKH47317.1"/>
    <property type="molecule type" value="Genomic_DNA"/>
</dbReference>
<dbReference type="InterPro" id="IPR027417">
    <property type="entry name" value="P-loop_NTPase"/>
</dbReference>
<dbReference type="InterPro" id="IPR007694">
    <property type="entry name" value="DNA_helicase_DnaB-like_C"/>
</dbReference>
<keyword evidence="2" id="KW-0067">ATP-binding</keyword>